<feature type="non-terminal residue" evidence="3">
    <location>
        <position position="440"/>
    </location>
</feature>
<organism evidence="3 4">
    <name type="scientific">Coemansia biformis</name>
    <dbReference type="NCBI Taxonomy" id="1286918"/>
    <lineage>
        <taxon>Eukaryota</taxon>
        <taxon>Fungi</taxon>
        <taxon>Fungi incertae sedis</taxon>
        <taxon>Zoopagomycota</taxon>
        <taxon>Kickxellomycotina</taxon>
        <taxon>Kickxellomycetes</taxon>
        <taxon>Kickxellales</taxon>
        <taxon>Kickxellaceae</taxon>
        <taxon>Coemansia</taxon>
    </lineage>
</organism>
<feature type="domain" description="RanBD1" evidence="2">
    <location>
        <begin position="195"/>
        <end position="284"/>
    </location>
</feature>
<feature type="region of interest" description="Disordered" evidence="1">
    <location>
        <begin position="150"/>
        <end position="175"/>
    </location>
</feature>
<keyword evidence="4" id="KW-1185">Reference proteome</keyword>
<evidence type="ECO:0000259" key="2">
    <source>
        <dbReference type="PROSITE" id="PS50196"/>
    </source>
</evidence>
<accession>A0A9W7XZN4</accession>
<dbReference type="InterPro" id="IPR000156">
    <property type="entry name" value="Ran_bind_dom"/>
</dbReference>
<dbReference type="InterPro" id="IPR011993">
    <property type="entry name" value="PH-like_dom_sf"/>
</dbReference>
<name>A0A9W7XZN4_9FUNG</name>
<gene>
    <name evidence="3" type="ORF">LPJ61_006056</name>
</gene>
<dbReference type="AlphaFoldDB" id="A0A9W7XZN4"/>
<evidence type="ECO:0000256" key="1">
    <source>
        <dbReference type="SAM" id="MobiDB-lite"/>
    </source>
</evidence>
<dbReference type="Proteomes" id="UP001143981">
    <property type="component" value="Unassembled WGS sequence"/>
</dbReference>
<dbReference type="PROSITE" id="PS50196">
    <property type="entry name" value="RANBD1"/>
    <property type="match status" value="1"/>
</dbReference>
<sequence length="440" mass="46070">MGSDSVVVENKRKRQDSVRADEPALEPASPTTESEQQPETPTSEQPEPASPPKRPRTSDVGSDESDDGQRDTEIEAAAAEAEAEPKAGAIAAVAEAKPVGIADTPVFGMSFASARALGGFAAAAKAASPLSSLAAAAPSGFTKYASATSTVAEPVEQPVETDNSAAEEPSTAKSERTFEDMLTAEGKESLATNAAMSTVVPAMAHANMVEMQAEPVRTYEEDETCIFATKAKLFELSDGNWKERGGGQFKVNKRNDSARYRLVMRTDQTFRLILNVPLFPEMKLTCEHRFVRFTCLNTESMAPATFALRFASEAMATEAHQYVIDSIPPPDAICSPRPAPQPTSSKGKDVEAGRASDDDDEEDDEDYEDKGSSSGDDTGSDDDAGSDDDDSADGADDGDDAGDGDGNGSEASDGEGSGVESDDAGNEGENNSDSDAAGSS</sequence>
<dbReference type="SMART" id="SM00160">
    <property type="entry name" value="RanBD"/>
    <property type="match status" value="1"/>
</dbReference>
<dbReference type="Gene3D" id="2.30.29.30">
    <property type="entry name" value="Pleckstrin-homology domain (PH domain)/Phosphotyrosine-binding domain (PTB)"/>
    <property type="match status" value="1"/>
</dbReference>
<dbReference type="InterPro" id="IPR045255">
    <property type="entry name" value="RanBP1-like"/>
</dbReference>
<proteinExistence type="predicted"/>
<evidence type="ECO:0000313" key="3">
    <source>
        <dbReference type="EMBL" id="KAJ1721313.1"/>
    </source>
</evidence>
<dbReference type="Pfam" id="PF00638">
    <property type="entry name" value="Ran_BP1"/>
    <property type="match status" value="1"/>
</dbReference>
<feature type="compositionally biased region" description="Acidic residues" evidence="1">
    <location>
        <begin position="378"/>
        <end position="403"/>
    </location>
</feature>
<dbReference type="SUPFAM" id="SSF50729">
    <property type="entry name" value="PH domain-like"/>
    <property type="match status" value="1"/>
</dbReference>
<evidence type="ECO:0000313" key="4">
    <source>
        <dbReference type="Proteomes" id="UP001143981"/>
    </source>
</evidence>
<dbReference type="OrthoDB" id="185618at2759"/>
<feature type="region of interest" description="Disordered" evidence="1">
    <location>
        <begin position="327"/>
        <end position="440"/>
    </location>
</feature>
<feature type="compositionally biased region" description="Pro residues" evidence="1">
    <location>
        <begin position="327"/>
        <end position="341"/>
    </location>
</feature>
<feature type="compositionally biased region" description="Low complexity" evidence="1">
    <location>
        <begin position="75"/>
        <end position="85"/>
    </location>
</feature>
<feature type="region of interest" description="Disordered" evidence="1">
    <location>
        <begin position="1"/>
        <end position="85"/>
    </location>
</feature>
<feature type="compositionally biased region" description="Acidic residues" evidence="1">
    <location>
        <begin position="420"/>
        <end position="432"/>
    </location>
</feature>
<feature type="compositionally biased region" description="Acidic residues" evidence="1">
    <location>
        <begin position="357"/>
        <end position="368"/>
    </location>
</feature>
<reference evidence="3" key="1">
    <citation type="submission" date="2022-07" db="EMBL/GenBank/DDBJ databases">
        <title>Phylogenomic reconstructions and comparative analyses of Kickxellomycotina fungi.</title>
        <authorList>
            <person name="Reynolds N.K."/>
            <person name="Stajich J.E."/>
            <person name="Barry K."/>
            <person name="Grigoriev I.V."/>
            <person name="Crous P."/>
            <person name="Smith M.E."/>
        </authorList>
    </citation>
    <scope>NUCLEOTIDE SEQUENCE</scope>
    <source>
        <strain evidence="3">BCRC 34381</strain>
    </source>
</reference>
<protein>
    <recommendedName>
        <fullName evidence="2">RanBD1 domain-containing protein</fullName>
    </recommendedName>
</protein>
<feature type="compositionally biased region" description="Basic and acidic residues" evidence="1">
    <location>
        <begin position="346"/>
        <end position="356"/>
    </location>
</feature>
<dbReference type="EMBL" id="JANBOI010002520">
    <property type="protein sequence ID" value="KAJ1721313.1"/>
    <property type="molecule type" value="Genomic_DNA"/>
</dbReference>
<dbReference type="PANTHER" id="PTHR23138">
    <property type="entry name" value="RAN BINDING PROTEIN"/>
    <property type="match status" value="1"/>
</dbReference>
<comment type="caution">
    <text evidence="3">The sequence shown here is derived from an EMBL/GenBank/DDBJ whole genome shotgun (WGS) entry which is preliminary data.</text>
</comment>
<feature type="compositionally biased region" description="Low complexity" evidence="1">
    <location>
        <begin position="29"/>
        <end position="47"/>
    </location>
</feature>